<comment type="caution">
    <text evidence="3">The sequence shown here is derived from an EMBL/GenBank/DDBJ whole genome shotgun (WGS) entry which is preliminary data.</text>
</comment>
<dbReference type="Gene3D" id="3.10.620.30">
    <property type="match status" value="1"/>
</dbReference>
<dbReference type="SUPFAM" id="SSF54001">
    <property type="entry name" value="Cysteine proteinases"/>
    <property type="match status" value="1"/>
</dbReference>
<accession>A0ABU2WMK8</accession>
<keyword evidence="4" id="KW-1185">Reference proteome</keyword>
<dbReference type="InterPro" id="IPR013589">
    <property type="entry name" value="Bac_transglu_N"/>
</dbReference>
<evidence type="ECO:0000313" key="3">
    <source>
        <dbReference type="EMBL" id="MDT0499117.1"/>
    </source>
</evidence>
<feature type="region of interest" description="Disordered" evidence="1">
    <location>
        <begin position="553"/>
        <end position="604"/>
    </location>
</feature>
<proteinExistence type="predicted"/>
<dbReference type="Pfam" id="PF01841">
    <property type="entry name" value="Transglut_core"/>
    <property type="match status" value="1"/>
</dbReference>
<dbReference type="PANTHER" id="PTHR33490">
    <property type="entry name" value="BLR5614 PROTEIN-RELATED"/>
    <property type="match status" value="1"/>
</dbReference>
<dbReference type="InterPro" id="IPR002931">
    <property type="entry name" value="Transglutaminase-like"/>
</dbReference>
<name>A0ABU2WMK8_9GAMM</name>
<dbReference type="Pfam" id="PF09899">
    <property type="entry name" value="DUF2126"/>
    <property type="match status" value="1"/>
</dbReference>
<evidence type="ECO:0000313" key="4">
    <source>
        <dbReference type="Proteomes" id="UP001254608"/>
    </source>
</evidence>
<evidence type="ECO:0000256" key="1">
    <source>
        <dbReference type="SAM" id="MobiDB-lite"/>
    </source>
</evidence>
<protein>
    <submittedName>
        <fullName evidence="3">Transglutaminase family protein</fullName>
    </submittedName>
</protein>
<dbReference type="Proteomes" id="UP001254608">
    <property type="component" value="Unassembled WGS sequence"/>
</dbReference>
<feature type="domain" description="Transglutaminase-like" evidence="2">
    <location>
        <begin position="172"/>
        <end position="248"/>
    </location>
</feature>
<gene>
    <name evidence="3" type="ORF">RM530_17375</name>
</gene>
<organism evidence="3 4">
    <name type="scientific">Banduia mediterranea</name>
    <dbReference type="NCBI Taxonomy" id="3075609"/>
    <lineage>
        <taxon>Bacteria</taxon>
        <taxon>Pseudomonadati</taxon>
        <taxon>Pseudomonadota</taxon>
        <taxon>Gammaproteobacteria</taxon>
        <taxon>Nevskiales</taxon>
        <taxon>Algiphilaceae</taxon>
        <taxon>Banduia</taxon>
    </lineage>
</organism>
<dbReference type="RefSeq" id="WP_311366526.1">
    <property type="nucleotide sequence ID" value="NZ_JAVRIC010000036.1"/>
</dbReference>
<dbReference type="InterPro" id="IPR038765">
    <property type="entry name" value="Papain-like_cys_pep_sf"/>
</dbReference>
<dbReference type="InterPro" id="IPR018667">
    <property type="entry name" value="DUF2126"/>
</dbReference>
<evidence type="ECO:0000259" key="2">
    <source>
        <dbReference type="SMART" id="SM00460"/>
    </source>
</evidence>
<dbReference type="Pfam" id="PF08379">
    <property type="entry name" value="Bact_transglu_N"/>
    <property type="match status" value="1"/>
</dbReference>
<reference evidence="3 4" key="1">
    <citation type="submission" date="2023-09" db="EMBL/GenBank/DDBJ databases">
        <authorList>
            <person name="Rey-Velasco X."/>
        </authorList>
    </citation>
    <scope>NUCLEOTIDE SEQUENCE [LARGE SCALE GENOMIC DNA]</scope>
    <source>
        <strain evidence="3 4">W345</strain>
    </source>
</reference>
<sequence length="1105" mass="125197">MSIHVALTHRTEYSYDRPVTLSPQIIRLRPAPHAKTRVLSYSLKIEPEPHFLNWQQDPYSNWQARVVFPEKVTKFQVTVDLVAEMAAYNPFDFFVEPSADTFPFRYDEALVEDLKPFLRPARVGRRLEKYLKSVPRKADKTIDFLVEINQTLQQHVKYLIRMEPGVQTPEETLTAGSGSCRDSAWLLVQILRNLGLAARFVSGYLIQLKPDVKSLDGPSGAEFDFTDLHAWTEVYLPGAGWVGLDPTSGLLTAEGHIPLSATPEPASAAPISGAVDECEVEFEHHMDVRRLYEAPRVTQPYREAQWSDVDALGAAVETRLNELDVRLTMGGEPTFVSLDDMQGEEWNIAAVGPTKQKLAYDLLLRLRERFAPDGLISYGQGKWYPGESLPRWVYTLYWRGDGKPMWTTPLSEDPKSATNEMAERFILGLARRLSVAPENVLPAYEDAYYYMHRERLLPNNVDAIKNRLGDPEERARLSRVFERGLDAPRGYVLPVQRWQALAGRPWISERWNFRNGNLLLIPGDSPIGLRMPLDALPWLPATEYPFAVVADPTRQVPPLPDRDPSRQPFLQSRGQPDARSEQRLTEERRQPKPEPQGAHYQGGNVRTALSVEARDGRINLFMPPVETTEDFLDLVAAAEDVAAEIGAPLRIEGYPAPSDGRLNLIKITPDPGVIEVNIHPAHSWDELRENTLAIYEEARLSRLTTEKFLIDGRAVGTGGGNHIVVGAAHPSDSPFLRRPDVLASMIRFWQNHPSLSYLFSGMFIGPTSQHPRIDEGRDSQLYEVELALSEIPEPGGAIQPWLVDRILRNLLIDLTGNTHRTEICIDKLYAPESATGRLGLVEFRGFEMPPHPLMSLTQQLLVRALIAWFWEQPYKRPLVRWGTQLHDRFMLPHYVWQDFKQVLEELQLAGYPFESGWFDPHFEFRFPRHGSVQFGDIELELRHALEPWPVLGEEAGGGGTSRYVDSSLERLQVRASGLNGDRYWVACNGRAVPLAATGTEGESVAGVRYRAWQPWSCLHPTIGMHAPLTFDLYDTWNRRAVSGCVYHVAHPAGRNYETFPINGLEAESRRLSRFERQGQTPSYYDCAPPAVDREYPCTLDLRKRS</sequence>
<feature type="compositionally biased region" description="Basic and acidic residues" evidence="1">
    <location>
        <begin position="576"/>
        <end position="592"/>
    </location>
</feature>
<dbReference type="PANTHER" id="PTHR33490:SF1">
    <property type="entry name" value="SLL1233 PROTEIN"/>
    <property type="match status" value="1"/>
</dbReference>
<dbReference type="EMBL" id="JAVRIC010000036">
    <property type="protein sequence ID" value="MDT0499117.1"/>
    <property type="molecule type" value="Genomic_DNA"/>
</dbReference>
<dbReference type="SMART" id="SM00460">
    <property type="entry name" value="TGc"/>
    <property type="match status" value="1"/>
</dbReference>